<protein>
    <submittedName>
        <fullName evidence="1">Uncharacterized protein</fullName>
    </submittedName>
</protein>
<organism evidence="1 2">
    <name type="scientific">Rhodohalobacter mucosus</name>
    <dbReference type="NCBI Taxonomy" id="2079485"/>
    <lineage>
        <taxon>Bacteria</taxon>
        <taxon>Pseudomonadati</taxon>
        <taxon>Balneolota</taxon>
        <taxon>Balneolia</taxon>
        <taxon>Balneolales</taxon>
        <taxon>Balneolaceae</taxon>
        <taxon>Rhodohalobacter</taxon>
    </lineage>
</organism>
<gene>
    <name evidence="1" type="ORF">DDZ15_04155</name>
</gene>
<dbReference type="RefSeq" id="WP_109645185.1">
    <property type="nucleotide sequence ID" value="NZ_QGGB01000003.1"/>
</dbReference>
<reference evidence="1 2" key="1">
    <citation type="submission" date="2018-05" db="EMBL/GenBank/DDBJ databases">
        <title>Rhodohalobacter halophilus gen. nov., sp. nov., a moderately halophilic member of the family Balneolaceae.</title>
        <authorList>
            <person name="Liu Z.-W."/>
        </authorList>
    </citation>
    <scope>NUCLEOTIDE SEQUENCE [LARGE SCALE GENOMIC DNA]</scope>
    <source>
        <strain evidence="1 2">8A47</strain>
    </source>
</reference>
<sequence>MKLEEVENVLVNSGLNKSLKLGNIDLQKVSYNILKYREGGNGIYISGLRLTLFHIKEALEIIIQTISGRLYYILDSLHKWKYFIKKDVCLIKAGSIVDRFKDKSNKIFNSISFIELSFLTKSNFLKSFKLFFNNDINYIPVYHLTISGILSLYKYFVEYRKPFFNGLDGLNSYQKYSIELYLIKMLLYRSWADSYAQVIVRRFQAKVYIFDVDQDRKFQMLADALNKLGQQTVLLQHGILTNPYLYIPTCRYMLCCSEREKKALIKSGIEPFRLKVIGSPVQTIIPEKFKLVPSTFKNKFLIIASGRISTQKTSYYIETINSVNYKEYKTVVRLHPRSSNEIDQLWKKSFNDYAFDNYSDIFEQIQHSEIIITCSLDALIKCLYLRKPTICVLTKEEYGSDKLSFLKDISGLPISYDSKSHQENLNKIMDPDCRSGIAKKELLYNFGENDIQKVSKNITSALMNIFESR</sequence>
<evidence type="ECO:0000313" key="2">
    <source>
        <dbReference type="Proteomes" id="UP000245533"/>
    </source>
</evidence>
<keyword evidence="2" id="KW-1185">Reference proteome</keyword>
<comment type="caution">
    <text evidence="1">The sequence shown here is derived from an EMBL/GenBank/DDBJ whole genome shotgun (WGS) entry which is preliminary data.</text>
</comment>
<dbReference type="EMBL" id="QGGB01000003">
    <property type="protein sequence ID" value="PWN07463.1"/>
    <property type="molecule type" value="Genomic_DNA"/>
</dbReference>
<dbReference type="OrthoDB" id="8704783at2"/>
<evidence type="ECO:0000313" key="1">
    <source>
        <dbReference type="EMBL" id="PWN07463.1"/>
    </source>
</evidence>
<dbReference type="Proteomes" id="UP000245533">
    <property type="component" value="Unassembled WGS sequence"/>
</dbReference>
<dbReference type="SUPFAM" id="SSF53756">
    <property type="entry name" value="UDP-Glycosyltransferase/glycogen phosphorylase"/>
    <property type="match status" value="1"/>
</dbReference>
<dbReference type="InterPro" id="IPR043148">
    <property type="entry name" value="TagF_C"/>
</dbReference>
<dbReference type="AlphaFoldDB" id="A0A316TS57"/>
<dbReference type="Gene3D" id="3.40.50.12580">
    <property type="match status" value="1"/>
</dbReference>
<proteinExistence type="predicted"/>
<name>A0A316TS57_9BACT</name>
<accession>A0A316TS57</accession>